<dbReference type="PANTHER" id="PTHR10302:SF0">
    <property type="entry name" value="SINGLE-STRANDED DNA-BINDING PROTEIN, MITOCHONDRIAL"/>
    <property type="match status" value="1"/>
</dbReference>
<sequence>MTDTITITGNIATEPEQRRTPSGVPVTTFRVASGQRRFDRTTNSWVDAGTNWFSVSAFRGLAEHAFRSLSKGDRVILTGRLRLREWETGTKKGLSAEIDVDAIGHDLRFGVSRFEKDTTATMTGSDAVPGPAAVTEWPVTTIADGWAVPGADPADEPVLVGAMIGDGPSTSGAESGDTPF</sequence>
<accession>A0ABW7Q5A7</accession>
<dbReference type="PROSITE" id="PS50935">
    <property type="entry name" value="SSB"/>
    <property type="match status" value="1"/>
</dbReference>
<evidence type="ECO:0000313" key="5">
    <source>
        <dbReference type="Proteomes" id="UP001610861"/>
    </source>
</evidence>
<dbReference type="HAMAP" id="MF_00984">
    <property type="entry name" value="SSB"/>
    <property type="match status" value="1"/>
</dbReference>
<dbReference type="Pfam" id="PF00436">
    <property type="entry name" value="SSB"/>
    <property type="match status" value="1"/>
</dbReference>
<dbReference type="GO" id="GO:0003677">
    <property type="term" value="F:DNA binding"/>
    <property type="evidence" value="ECO:0007669"/>
    <property type="project" value="UniProtKB-KW"/>
</dbReference>
<organism evidence="4 5">
    <name type="scientific">Microbacterium alkaliflavum</name>
    <dbReference type="NCBI Taxonomy" id="3248839"/>
    <lineage>
        <taxon>Bacteria</taxon>
        <taxon>Bacillati</taxon>
        <taxon>Actinomycetota</taxon>
        <taxon>Actinomycetes</taxon>
        <taxon>Micrococcales</taxon>
        <taxon>Microbacteriaceae</taxon>
        <taxon>Microbacterium</taxon>
    </lineage>
</organism>
<comment type="subunit">
    <text evidence="2">Homotetramer.</text>
</comment>
<dbReference type="SUPFAM" id="SSF50249">
    <property type="entry name" value="Nucleic acid-binding proteins"/>
    <property type="match status" value="1"/>
</dbReference>
<dbReference type="InterPro" id="IPR011344">
    <property type="entry name" value="ssDNA-bd"/>
</dbReference>
<dbReference type="Gene3D" id="2.40.50.140">
    <property type="entry name" value="Nucleic acid-binding proteins"/>
    <property type="match status" value="1"/>
</dbReference>
<evidence type="ECO:0000256" key="1">
    <source>
        <dbReference type="ARBA" id="ARBA00023125"/>
    </source>
</evidence>
<reference evidence="4 5" key="1">
    <citation type="submission" date="2024-09" db="EMBL/GenBank/DDBJ databases">
        <authorList>
            <person name="Pan X."/>
        </authorList>
    </citation>
    <scope>NUCLEOTIDE SEQUENCE [LARGE SCALE GENOMIC DNA]</scope>
    <source>
        <strain evidence="4 5">B2969</strain>
    </source>
</reference>
<comment type="caution">
    <text evidence="2">Lacks conserved residue(s) required for the propagation of feature annotation.</text>
</comment>
<keyword evidence="1 2" id="KW-0238">DNA-binding</keyword>
<evidence type="ECO:0000256" key="2">
    <source>
        <dbReference type="HAMAP-Rule" id="MF_00984"/>
    </source>
</evidence>
<name>A0ABW7Q5A7_9MICO</name>
<evidence type="ECO:0000256" key="3">
    <source>
        <dbReference type="RuleBase" id="RU000524"/>
    </source>
</evidence>
<dbReference type="InterPro" id="IPR000424">
    <property type="entry name" value="Primosome_PriB/ssb"/>
</dbReference>
<dbReference type="Proteomes" id="UP001610861">
    <property type="component" value="Unassembled WGS sequence"/>
</dbReference>
<dbReference type="InterPro" id="IPR012340">
    <property type="entry name" value="NA-bd_OB-fold"/>
</dbReference>
<dbReference type="CDD" id="cd04496">
    <property type="entry name" value="SSB_OBF"/>
    <property type="match status" value="1"/>
</dbReference>
<proteinExistence type="inferred from homology"/>
<dbReference type="PANTHER" id="PTHR10302">
    <property type="entry name" value="SINGLE-STRANDED DNA-BINDING PROTEIN"/>
    <property type="match status" value="1"/>
</dbReference>
<evidence type="ECO:0000313" key="4">
    <source>
        <dbReference type="EMBL" id="MFH8250041.1"/>
    </source>
</evidence>
<dbReference type="RefSeq" id="WP_396639986.1">
    <property type="nucleotide sequence ID" value="NZ_JBIQWL010000002.1"/>
</dbReference>
<protein>
    <recommendedName>
        <fullName evidence="2 3">Single-stranded DNA-binding protein</fullName>
        <shortName evidence="2">SSB</shortName>
    </recommendedName>
</protein>
<gene>
    <name evidence="4" type="ORF">ACH3VR_06720</name>
</gene>
<keyword evidence="5" id="KW-1185">Reference proteome</keyword>
<dbReference type="EMBL" id="JBIQWL010000002">
    <property type="protein sequence ID" value="MFH8250041.1"/>
    <property type="molecule type" value="Genomic_DNA"/>
</dbReference>
<dbReference type="NCBIfam" id="TIGR00621">
    <property type="entry name" value="ssb"/>
    <property type="match status" value="1"/>
</dbReference>
<comment type="caution">
    <text evidence="4">The sequence shown here is derived from an EMBL/GenBank/DDBJ whole genome shotgun (WGS) entry which is preliminary data.</text>
</comment>